<feature type="transmembrane region" description="Helical" evidence="1">
    <location>
        <begin position="21"/>
        <end position="42"/>
    </location>
</feature>
<evidence type="ECO:0000313" key="2">
    <source>
        <dbReference type="EMBL" id="MBK6973199.1"/>
    </source>
</evidence>
<sequence>MEFDQQQNAIKELRARNRNMGFVISILSLSLLISVVSVASVLGTERTIVVPPNISKSFWVTSSKASADYLEQMGSFVAWLILDVSPASIDWKRDMLLTYVTPDKFGALKTQQDLEADRLKQLNASTFFLPQQVVVDEPSQGVVVRGRLRTQINGQDTSTESKAYLAQFQYAGGRVHLVTFKEIPYESKSVAQAAAAGDARDSAAN</sequence>
<dbReference type="EMBL" id="JADJEV010000003">
    <property type="protein sequence ID" value="MBK6973199.1"/>
    <property type="molecule type" value="Genomic_DNA"/>
</dbReference>
<proteinExistence type="predicted"/>
<keyword evidence="1" id="KW-1133">Transmembrane helix</keyword>
<keyword evidence="1" id="KW-0812">Transmembrane</keyword>
<reference evidence="2" key="1">
    <citation type="submission" date="2020-10" db="EMBL/GenBank/DDBJ databases">
        <title>Connecting structure to function with the recovery of over 1000 high-quality activated sludge metagenome-assembled genomes encoding full-length rRNA genes using long-read sequencing.</title>
        <authorList>
            <person name="Singleton C.M."/>
            <person name="Petriglieri F."/>
            <person name="Kristensen J.M."/>
            <person name="Kirkegaard R.H."/>
            <person name="Michaelsen T.Y."/>
            <person name="Andersen M.H."/>
            <person name="Karst S.M."/>
            <person name="Dueholm M.S."/>
            <person name="Nielsen P.H."/>
            <person name="Albertsen M."/>
        </authorList>
    </citation>
    <scope>NUCLEOTIDE SEQUENCE</scope>
    <source>
        <strain evidence="2">Bjer_18-Q3-R1-45_BAT3C.347</strain>
    </source>
</reference>
<keyword evidence="1" id="KW-0472">Membrane</keyword>
<gene>
    <name evidence="2" type="primary">traE</name>
    <name evidence="2" type="ORF">IPH26_09705</name>
</gene>
<dbReference type="InterPro" id="IPR007973">
    <property type="entry name" value="Pilus_assembly_TraE"/>
</dbReference>
<protein>
    <submittedName>
        <fullName evidence="2">Type IV conjugative transfer system protein TraE</fullName>
    </submittedName>
</protein>
<evidence type="ECO:0000313" key="3">
    <source>
        <dbReference type="Proteomes" id="UP000807785"/>
    </source>
</evidence>
<dbReference type="AlphaFoldDB" id="A0A9D7E307"/>
<dbReference type="Pfam" id="PF05309">
    <property type="entry name" value="TraE"/>
    <property type="match status" value="1"/>
</dbReference>
<evidence type="ECO:0000256" key="1">
    <source>
        <dbReference type="SAM" id="Phobius"/>
    </source>
</evidence>
<accession>A0A9D7E307</accession>
<name>A0A9D7E307_9PROT</name>
<organism evidence="2 3">
    <name type="scientific">Candidatus Methylophosphatis roskildensis</name>
    <dbReference type="NCBI Taxonomy" id="2899263"/>
    <lineage>
        <taxon>Bacteria</taxon>
        <taxon>Pseudomonadati</taxon>
        <taxon>Pseudomonadota</taxon>
        <taxon>Betaproteobacteria</taxon>
        <taxon>Nitrosomonadales</taxon>
        <taxon>Sterolibacteriaceae</taxon>
        <taxon>Candidatus Methylophosphatis</taxon>
    </lineage>
</organism>
<comment type="caution">
    <text evidence="2">The sequence shown here is derived from an EMBL/GenBank/DDBJ whole genome shotgun (WGS) entry which is preliminary data.</text>
</comment>
<dbReference type="Proteomes" id="UP000807785">
    <property type="component" value="Unassembled WGS sequence"/>
</dbReference>
<dbReference type="NCBIfam" id="TIGR02761">
    <property type="entry name" value="TraE_TIGR"/>
    <property type="match status" value="1"/>
</dbReference>